<comment type="similarity">
    <text evidence="1 2">Belongs to the iron/ascorbate-dependent oxidoreductase family.</text>
</comment>
<dbReference type="InterPro" id="IPR005123">
    <property type="entry name" value="Oxoglu/Fe-dep_dioxygenase_dom"/>
</dbReference>
<dbReference type="GO" id="GO:0016491">
    <property type="term" value="F:oxidoreductase activity"/>
    <property type="evidence" value="ECO:0007669"/>
    <property type="project" value="UniProtKB-KW"/>
</dbReference>
<name>A0A7C8I1X7_9PLEO</name>
<dbReference type="OrthoDB" id="288590at2759"/>
<dbReference type="Pfam" id="PF14226">
    <property type="entry name" value="DIOX_N"/>
    <property type="match status" value="1"/>
</dbReference>
<dbReference type="SUPFAM" id="SSF51197">
    <property type="entry name" value="Clavaminate synthase-like"/>
    <property type="match status" value="1"/>
</dbReference>
<evidence type="ECO:0000259" key="3">
    <source>
        <dbReference type="PROSITE" id="PS51471"/>
    </source>
</evidence>
<sequence length="351" mass="38541">MPTPKLFAQCPDFPPTVPVVDLPILSLHKIGAHDGNEEKRLLDACGEYGFFVLDLKGFQIGDNLLSNAEHMFDLTAATLGLDESVLNDFAYNPPGDLLGYKRAGKLRTDDGKLDAMEMYTVGQDDIMGNIPPRNNPDTIERHRKECQEFFRHAHAVAAVILAALDRLLDLQPGTLERLSPLDKPSDTLLRLLLSRPQSIVDENRISLGGHTDIGTVTLVFQVASGLQILPAGNKNVSDNWRYIRPELGCVLINLGDTLVEWTGGLLRSSLHRVVTAPGAQATVPRRSLAYLIRPERTASMRRLGIGSVIPRLADGEEAETRSVSEWAAWGAQQIMKGELKPESRGGKLVET</sequence>
<evidence type="ECO:0000256" key="1">
    <source>
        <dbReference type="ARBA" id="ARBA00008056"/>
    </source>
</evidence>
<organism evidence="4 5">
    <name type="scientific">Massariosphaeria phaeospora</name>
    <dbReference type="NCBI Taxonomy" id="100035"/>
    <lineage>
        <taxon>Eukaryota</taxon>
        <taxon>Fungi</taxon>
        <taxon>Dikarya</taxon>
        <taxon>Ascomycota</taxon>
        <taxon>Pezizomycotina</taxon>
        <taxon>Dothideomycetes</taxon>
        <taxon>Pleosporomycetidae</taxon>
        <taxon>Pleosporales</taxon>
        <taxon>Pleosporales incertae sedis</taxon>
        <taxon>Massariosphaeria</taxon>
    </lineage>
</organism>
<dbReference type="InterPro" id="IPR050231">
    <property type="entry name" value="Iron_ascorbate_oxido_reductase"/>
</dbReference>
<dbReference type="GO" id="GO:0044283">
    <property type="term" value="P:small molecule biosynthetic process"/>
    <property type="evidence" value="ECO:0007669"/>
    <property type="project" value="UniProtKB-ARBA"/>
</dbReference>
<proteinExistence type="inferred from homology"/>
<evidence type="ECO:0000313" key="5">
    <source>
        <dbReference type="Proteomes" id="UP000481861"/>
    </source>
</evidence>
<keyword evidence="2" id="KW-0408">Iron</keyword>
<evidence type="ECO:0000313" key="4">
    <source>
        <dbReference type="EMBL" id="KAF2865912.1"/>
    </source>
</evidence>
<keyword evidence="2" id="KW-0479">Metal-binding</keyword>
<dbReference type="InterPro" id="IPR044861">
    <property type="entry name" value="IPNS-like_FE2OG_OXY"/>
</dbReference>
<dbReference type="InterPro" id="IPR027443">
    <property type="entry name" value="IPNS-like_sf"/>
</dbReference>
<dbReference type="AlphaFoldDB" id="A0A7C8I1X7"/>
<dbReference type="PROSITE" id="PS51471">
    <property type="entry name" value="FE2OG_OXY"/>
    <property type="match status" value="1"/>
</dbReference>
<reference evidence="4 5" key="1">
    <citation type="submission" date="2020-01" db="EMBL/GenBank/DDBJ databases">
        <authorList>
            <consortium name="DOE Joint Genome Institute"/>
            <person name="Haridas S."/>
            <person name="Albert R."/>
            <person name="Binder M."/>
            <person name="Bloem J."/>
            <person name="Labutti K."/>
            <person name="Salamov A."/>
            <person name="Andreopoulos B."/>
            <person name="Baker S.E."/>
            <person name="Barry K."/>
            <person name="Bills G."/>
            <person name="Bluhm B.H."/>
            <person name="Cannon C."/>
            <person name="Castanera R."/>
            <person name="Culley D.E."/>
            <person name="Daum C."/>
            <person name="Ezra D."/>
            <person name="Gonzalez J.B."/>
            <person name="Henrissat B."/>
            <person name="Kuo A."/>
            <person name="Liang C."/>
            <person name="Lipzen A."/>
            <person name="Lutzoni F."/>
            <person name="Magnuson J."/>
            <person name="Mondo S."/>
            <person name="Nolan M."/>
            <person name="Ohm R."/>
            <person name="Pangilinan J."/>
            <person name="Park H.-J.H."/>
            <person name="Ramirez L."/>
            <person name="Alfaro M."/>
            <person name="Sun H."/>
            <person name="Tritt A."/>
            <person name="Yoshinaga Y."/>
            <person name="Zwiers L.-H.L."/>
            <person name="Turgeon B.G."/>
            <person name="Goodwin S.B."/>
            <person name="Spatafora J.W."/>
            <person name="Crous P.W."/>
            <person name="Grigoriev I.V."/>
        </authorList>
    </citation>
    <scope>NUCLEOTIDE SEQUENCE [LARGE SCALE GENOMIC DNA]</scope>
    <source>
        <strain evidence="4 5">CBS 611.86</strain>
    </source>
</reference>
<feature type="domain" description="Fe2OG dioxygenase" evidence="3">
    <location>
        <begin position="184"/>
        <end position="294"/>
    </location>
</feature>
<dbReference type="Gene3D" id="2.60.120.330">
    <property type="entry name" value="B-lactam Antibiotic, Isopenicillin N Synthase, Chain"/>
    <property type="match status" value="1"/>
</dbReference>
<keyword evidence="2" id="KW-0560">Oxidoreductase</keyword>
<accession>A0A7C8I1X7</accession>
<dbReference type="PANTHER" id="PTHR47990">
    <property type="entry name" value="2-OXOGLUTARATE (2OG) AND FE(II)-DEPENDENT OXYGENASE SUPERFAMILY PROTEIN-RELATED"/>
    <property type="match status" value="1"/>
</dbReference>
<keyword evidence="5" id="KW-1185">Reference proteome</keyword>
<dbReference type="Proteomes" id="UP000481861">
    <property type="component" value="Unassembled WGS sequence"/>
</dbReference>
<dbReference type="GO" id="GO:0046872">
    <property type="term" value="F:metal ion binding"/>
    <property type="evidence" value="ECO:0007669"/>
    <property type="project" value="UniProtKB-KW"/>
</dbReference>
<gene>
    <name evidence="4" type="ORF">BDV95DRAFT_612155</name>
</gene>
<dbReference type="EMBL" id="JAADJZ010000030">
    <property type="protein sequence ID" value="KAF2865912.1"/>
    <property type="molecule type" value="Genomic_DNA"/>
</dbReference>
<dbReference type="Pfam" id="PF03171">
    <property type="entry name" value="2OG-FeII_Oxy"/>
    <property type="match status" value="1"/>
</dbReference>
<protein>
    <submittedName>
        <fullName evidence="4">Oxidoreductase</fullName>
    </submittedName>
</protein>
<comment type="caution">
    <text evidence="4">The sequence shown here is derived from an EMBL/GenBank/DDBJ whole genome shotgun (WGS) entry which is preliminary data.</text>
</comment>
<evidence type="ECO:0000256" key="2">
    <source>
        <dbReference type="RuleBase" id="RU003682"/>
    </source>
</evidence>
<dbReference type="InterPro" id="IPR026992">
    <property type="entry name" value="DIOX_N"/>
</dbReference>